<keyword evidence="2" id="KW-0433">Leucine-rich repeat</keyword>
<evidence type="ECO:0000313" key="13">
    <source>
        <dbReference type="Proteomes" id="UP000323000"/>
    </source>
</evidence>
<keyword evidence="8" id="KW-0675">Receptor</keyword>
<evidence type="ECO:0000256" key="8">
    <source>
        <dbReference type="ARBA" id="ARBA00023170"/>
    </source>
</evidence>
<dbReference type="Gene3D" id="3.80.10.10">
    <property type="entry name" value="Ribonuclease Inhibitor"/>
    <property type="match status" value="1"/>
</dbReference>
<feature type="domain" description="Leucine-rich repeat-containing N-terminal plant-type" evidence="11">
    <location>
        <begin position="108"/>
        <end position="159"/>
    </location>
</feature>
<organism evidence="12 13">
    <name type="scientific">Acer yangbiense</name>
    <dbReference type="NCBI Taxonomy" id="1000413"/>
    <lineage>
        <taxon>Eukaryota</taxon>
        <taxon>Viridiplantae</taxon>
        <taxon>Streptophyta</taxon>
        <taxon>Embryophyta</taxon>
        <taxon>Tracheophyta</taxon>
        <taxon>Spermatophyta</taxon>
        <taxon>Magnoliopsida</taxon>
        <taxon>eudicotyledons</taxon>
        <taxon>Gunneridae</taxon>
        <taxon>Pentapetalae</taxon>
        <taxon>rosids</taxon>
        <taxon>malvids</taxon>
        <taxon>Sapindales</taxon>
        <taxon>Sapindaceae</taxon>
        <taxon>Hippocastanoideae</taxon>
        <taxon>Acereae</taxon>
        <taxon>Acer</taxon>
    </lineage>
</organism>
<evidence type="ECO:0000256" key="10">
    <source>
        <dbReference type="SAM" id="MobiDB-lite"/>
    </source>
</evidence>
<dbReference type="InterPro" id="IPR046956">
    <property type="entry name" value="RLP23-like"/>
</dbReference>
<accession>A0A5C7IEA7</accession>
<gene>
    <name evidence="12" type="ORF">EZV62_008932</name>
</gene>
<sequence>MAHWKHSSYKPETHGHYQCRENDGDIKQHGPESPPGISESSKGFREMSIGLKALNKSSLKKMDIGLVKKLSVITIRPECGVQKMAFGELDLQLVLLRSLSFANLCSHEQSSALLQFKQHFSFVKSASDDDSCHTQLHYPKMKYWEEDTDCCSWDGVTCDMVTGHVIGLDLSCSWLYGIIP</sequence>
<evidence type="ECO:0000256" key="9">
    <source>
        <dbReference type="ARBA" id="ARBA00023180"/>
    </source>
</evidence>
<evidence type="ECO:0000256" key="6">
    <source>
        <dbReference type="ARBA" id="ARBA00022989"/>
    </source>
</evidence>
<evidence type="ECO:0000256" key="7">
    <source>
        <dbReference type="ARBA" id="ARBA00023136"/>
    </source>
</evidence>
<evidence type="ECO:0000256" key="4">
    <source>
        <dbReference type="ARBA" id="ARBA00022729"/>
    </source>
</evidence>
<evidence type="ECO:0000256" key="5">
    <source>
        <dbReference type="ARBA" id="ARBA00022737"/>
    </source>
</evidence>
<dbReference type="AlphaFoldDB" id="A0A5C7IEA7"/>
<dbReference type="EMBL" id="VAHF01000003">
    <property type="protein sequence ID" value="TXG67657.1"/>
    <property type="molecule type" value="Genomic_DNA"/>
</dbReference>
<evidence type="ECO:0000256" key="2">
    <source>
        <dbReference type="ARBA" id="ARBA00022614"/>
    </source>
</evidence>
<keyword evidence="5" id="KW-0677">Repeat</keyword>
<dbReference type="PANTHER" id="PTHR48061">
    <property type="entry name" value="LEUCINE-RICH REPEAT RECEPTOR PROTEIN KINASE EMS1-LIKE-RELATED"/>
    <property type="match status" value="1"/>
</dbReference>
<comment type="caution">
    <text evidence="12">The sequence shown here is derived from an EMBL/GenBank/DDBJ whole genome shotgun (WGS) entry which is preliminary data.</text>
</comment>
<dbReference type="Proteomes" id="UP000323000">
    <property type="component" value="Chromosome 3"/>
</dbReference>
<reference evidence="13" key="1">
    <citation type="journal article" date="2019" name="Gigascience">
        <title>De novo genome assembly of the endangered Acer yangbiense, a plant species with extremely small populations endemic to Yunnan Province, China.</title>
        <authorList>
            <person name="Yang J."/>
            <person name="Wariss H.M."/>
            <person name="Tao L."/>
            <person name="Zhang R."/>
            <person name="Yun Q."/>
            <person name="Hollingsworth P."/>
            <person name="Dao Z."/>
            <person name="Luo G."/>
            <person name="Guo H."/>
            <person name="Ma Y."/>
            <person name="Sun W."/>
        </authorList>
    </citation>
    <scope>NUCLEOTIDE SEQUENCE [LARGE SCALE GENOMIC DNA]</scope>
    <source>
        <strain evidence="13">cv. Malutang</strain>
    </source>
</reference>
<comment type="subcellular location">
    <subcellularLocation>
        <location evidence="1">Membrane</location>
        <topology evidence="1">Single-pass type I membrane protein</topology>
    </subcellularLocation>
</comment>
<feature type="compositionally biased region" description="Basic and acidic residues" evidence="10">
    <location>
        <begin position="9"/>
        <end position="30"/>
    </location>
</feature>
<keyword evidence="9" id="KW-0325">Glycoprotein</keyword>
<feature type="region of interest" description="Disordered" evidence="10">
    <location>
        <begin position="1"/>
        <end position="42"/>
    </location>
</feature>
<dbReference type="Pfam" id="PF08263">
    <property type="entry name" value="LRRNT_2"/>
    <property type="match status" value="1"/>
</dbReference>
<dbReference type="GO" id="GO:0016020">
    <property type="term" value="C:membrane"/>
    <property type="evidence" value="ECO:0007669"/>
    <property type="project" value="UniProtKB-SubCell"/>
</dbReference>
<keyword evidence="7" id="KW-0472">Membrane</keyword>
<evidence type="ECO:0000256" key="1">
    <source>
        <dbReference type="ARBA" id="ARBA00004479"/>
    </source>
</evidence>
<protein>
    <recommendedName>
        <fullName evidence="11">Leucine-rich repeat-containing N-terminal plant-type domain-containing protein</fullName>
    </recommendedName>
</protein>
<keyword evidence="4" id="KW-0732">Signal</keyword>
<keyword evidence="13" id="KW-1185">Reference proteome</keyword>
<proteinExistence type="predicted"/>
<evidence type="ECO:0000313" key="12">
    <source>
        <dbReference type="EMBL" id="TXG67657.1"/>
    </source>
</evidence>
<keyword evidence="6" id="KW-1133">Transmembrane helix</keyword>
<evidence type="ECO:0000259" key="11">
    <source>
        <dbReference type="Pfam" id="PF08263"/>
    </source>
</evidence>
<dbReference type="PANTHER" id="PTHR48061:SF46">
    <property type="entry name" value="LEUCINE-RICH REPEAT-CONTAINING N-TERMINAL PLANT-TYPE DOMAIN-CONTAINING PROTEIN"/>
    <property type="match status" value="1"/>
</dbReference>
<dbReference type="InterPro" id="IPR032675">
    <property type="entry name" value="LRR_dom_sf"/>
</dbReference>
<dbReference type="InterPro" id="IPR013210">
    <property type="entry name" value="LRR_N_plant-typ"/>
</dbReference>
<name>A0A5C7IEA7_9ROSI</name>
<evidence type="ECO:0000256" key="3">
    <source>
        <dbReference type="ARBA" id="ARBA00022692"/>
    </source>
</evidence>
<dbReference type="OrthoDB" id="1394818at2759"/>
<keyword evidence="3" id="KW-0812">Transmembrane</keyword>